<proteinExistence type="evidence at transcript level"/>
<evidence type="ECO:0000256" key="9">
    <source>
        <dbReference type="PIRNR" id="PIRNR027109"/>
    </source>
</evidence>
<comment type="function">
    <text evidence="9">Involved in transport from the ER to the Golgi apparatus as well as in intra-Golgi transport. It belongs to a super-family of proteins called t-SNAREs or soluble NSF (N-ethylmaleimide-sensitive factor) attachment protein receptor.</text>
</comment>
<keyword evidence="7 9" id="KW-0333">Golgi apparatus</keyword>
<evidence type="ECO:0000256" key="5">
    <source>
        <dbReference type="ARBA" id="ARBA00022927"/>
    </source>
</evidence>
<evidence type="ECO:0000256" key="8">
    <source>
        <dbReference type="ARBA" id="ARBA00023136"/>
    </source>
</evidence>
<comment type="subcellular location">
    <subcellularLocation>
        <location evidence="1">Golgi apparatus membrane</location>
        <topology evidence="1">Single-pass type IV membrane protein</topology>
    </subcellularLocation>
</comment>
<reference evidence="11" key="1">
    <citation type="submission" date="2012-05" db="EMBL/GenBank/DDBJ databases">
        <authorList>
            <person name="Krishnakumar V."/>
            <person name="Cheung F."/>
            <person name="Xiao Y."/>
            <person name="Chan A."/>
            <person name="Moskal W.A."/>
            <person name="Town C.D."/>
        </authorList>
    </citation>
    <scope>NUCLEOTIDE SEQUENCE</scope>
</reference>
<keyword evidence="9" id="KW-0931">ER-Golgi transport</keyword>
<evidence type="ECO:0000256" key="2">
    <source>
        <dbReference type="ARBA" id="ARBA00008473"/>
    </source>
</evidence>
<comment type="subunit">
    <text evidence="9">Component of several multiprotein Golgi SNARE complexes.</text>
</comment>
<feature type="transmembrane region" description="Helical" evidence="10">
    <location>
        <begin position="203"/>
        <end position="222"/>
    </location>
</feature>
<dbReference type="EMBL" id="BT136782">
    <property type="protein sequence ID" value="AFK36577.1"/>
    <property type="molecule type" value="mRNA"/>
</dbReference>
<comment type="similarity">
    <text evidence="2 9">Belongs to the GOSR1 family.</text>
</comment>
<organism evidence="11">
    <name type="scientific">Medicago truncatula</name>
    <name type="common">Barrel medic</name>
    <name type="synonym">Medicago tribuloides</name>
    <dbReference type="NCBI Taxonomy" id="3880"/>
    <lineage>
        <taxon>Eukaryota</taxon>
        <taxon>Viridiplantae</taxon>
        <taxon>Streptophyta</taxon>
        <taxon>Embryophyta</taxon>
        <taxon>Tracheophyta</taxon>
        <taxon>Spermatophyta</taxon>
        <taxon>Magnoliopsida</taxon>
        <taxon>eudicotyledons</taxon>
        <taxon>Gunneridae</taxon>
        <taxon>Pentapetalae</taxon>
        <taxon>rosids</taxon>
        <taxon>fabids</taxon>
        <taxon>Fabales</taxon>
        <taxon>Fabaceae</taxon>
        <taxon>Papilionoideae</taxon>
        <taxon>50 kb inversion clade</taxon>
        <taxon>NPAAA clade</taxon>
        <taxon>Hologalegina</taxon>
        <taxon>IRL clade</taxon>
        <taxon>Trifolieae</taxon>
        <taxon>Medicago</taxon>
    </lineage>
</organism>
<evidence type="ECO:0000313" key="11">
    <source>
        <dbReference type="EMBL" id="AFK36577.1"/>
    </source>
</evidence>
<keyword evidence="8 9" id="KW-0472">Membrane</keyword>
<dbReference type="InterPro" id="IPR023601">
    <property type="entry name" value="Golgi_SNAP_su1"/>
</dbReference>
<name>I3S8I5_MEDTR</name>
<keyword evidence="4 10" id="KW-0812">Transmembrane</keyword>
<dbReference type="GO" id="GO:0006888">
    <property type="term" value="P:endoplasmic reticulum to Golgi vesicle-mediated transport"/>
    <property type="evidence" value="ECO:0007669"/>
    <property type="project" value="InterPro"/>
</dbReference>
<keyword evidence="5 9" id="KW-0653">Protein transport</keyword>
<evidence type="ECO:0000256" key="10">
    <source>
        <dbReference type="SAM" id="Phobius"/>
    </source>
</evidence>
<dbReference type="PANTHER" id="PTHR21094">
    <property type="entry name" value="GOS-28 SNARE- RELATED"/>
    <property type="match status" value="1"/>
</dbReference>
<dbReference type="GO" id="GO:0005801">
    <property type="term" value="C:cis-Golgi network"/>
    <property type="evidence" value="ECO:0007669"/>
    <property type="project" value="InterPro"/>
</dbReference>
<dbReference type="PIRSF" id="PIRSF027109">
    <property type="entry name" value="Golgi_SNARE"/>
    <property type="match status" value="1"/>
</dbReference>
<evidence type="ECO:0000256" key="1">
    <source>
        <dbReference type="ARBA" id="ARBA00004409"/>
    </source>
</evidence>
<sequence length="241" mass="27178">MEVQSWDSLRNQARKLEAQLDEQMVLYRKLVSTKASTKGEATESDLESWIERLLNQLKQVNSQMQAWVSSGGSEMVSHTLTRHQEIYQDLTQEFYRLRSNLRAKQEHASLLDDFKELDRTRLDLEEGGGSEQQNLLKERASISRSTGQMDTVISQAQATLGALVFQRSTFGGINSKLSNVSSRLPTVNTILSAIKRKKSMDTIILALVGSVCVFLIFIYWLTSKDDVYCVGSLGLIHCILV</sequence>
<evidence type="ECO:0000256" key="6">
    <source>
        <dbReference type="ARBA" id="ARBA00022989"/>
    </source>
</evidence>
<dbReference type="AlphaFoldDB" id="I3S8I5"/>
<protein>
    <recommendedName>
        <fullName evidence="9">Golgi SNAP receptor complex member 1</fullName>
    </recommendedName>
</protein>
<dbReference type="ExpressionAtlas" id="I3S8I5">
    <property type="expression patterns" value="differential"/>
</dbReference>
<accession>I3S8I5</accession>
<evidence type="ECO:0000256" key="3">
    <source>
        <dbReference type="ARBA" id="ARBA00022448"/>
    </source>
</evidence>
<keyword evidence="6 10" id="KW-1133">Transmembrane helix</keyword>
<dbReference type="GO" id="GO:0015031">
    <property type="term" value="P:protein transport"/>
    <property type="evidence" value="ECO:0007669"/>
    <property type="project" value="UniProtKB-KW"/>
</dbReference>
<evidence type="ECO:0000256" key="4">
    <source>
        <dbReference type="ARBA" id="ARBA00022692"/>
    </source>
</evidence>
<dbReference type="PANTHER" id="PTHR21094:SF0">
    <property type="entry name" value="GOLGI SNAP RECEPTOR COMPLEX MEMBER 1-1"/>
    <property type="match status" value="1"/>
</dbReference>
<dbReference type="GO" id="GO:0000139">
    <property type="term" value="C:Golgi membrane"/>
    <property type="evidence" value="ECO:0007669"/>
    <property type="project" value="UniProtKB-SubCell"/>
</dbReference>
<evidence type="ECO:0000256" key="7">
    <source>
        <dbReference type="ARBA" id="ARBA00023034"/>
    </source>
</evidence>
<dbReference type="Pfam" id="PF12352">
    <property type="entry name" value="V-SNARE_C"/>
    <property type="match status" value="1"/>
</dbReference>
<keyword evidence="3 9" id="KW-0813">Transport</keyword>